<protein>
    <submittedName>
        <fullName evidence="2">Uncharacterized protein</fullName>
    </submittedName>
</protein>
<dbReference type="AlphaFoldDB" id="A0A820HIY7"/>
<evidence type="ECO:0000313" key="2">
    <source>
        <dbReference type="EMBL" id="CAF4295835.1"/>
    </source>
</evidence>
<keyword evidence="1" id="KW-0472">Membrane</keyword>
<feature type="transmembrane region" description="Helical" evidence="1">
    <location>
        <begin position="76"/>
        <end position="102"/>
    </location>
</feature>
<keyword evidence="1" id="KW-0812">Transmembrane</keyword>
<organism evidence="2 3">
    <name type="scientific">Rotaria magnacalcarata</name>
    <dbReference type="NCBI Taxonomy" id="392030"/>
    <lineage>
        <taxon>Eukaryota</taxon>
        <taxon>Metazoa</taxon>
        <taxon>Spiralia</taxon>
        <taxon>Gnathifera</taxon>
        <taxon>Rotifera</taxon>
        <taxon>Eurotatoria</taxon>
        <taxon>Bdelloidea</taxon>
        <taxon>Philodinida</taxon>
        <taxon>Philodinidae</taxon>
        <taxon>Rotaria</taxon>
    </lineage>
</organism>
<gene>
    <name evidence="2" type="ORF">UXM345_LOCUS33135</name>
</gene>
<feature type="transmembrane region" description="Helical" evidence="1">
    <location>
        <begin position="37"/>
        <end position="56"/>
    </location>
</feature>
<proteinExistence type="predicted"/>
<comment type="caution">
    <text evidence="2">The sequence shown here is derived from an EMBL/GenBank/DDBJ whole genome shotgun (WGS) entry which is preliminary data.</text>
</comment>
<dbReference type="Proteomes" id="UP000663842">
    <property type="component" value="Unassembled WGS sequence"/>
</dbReference>
<sequence>MNLEQELWLDTFMDNPNSKPIMWHLGMHQTQTQTQTVWEFGFGQMSFCLGLGLVWVCSNEFGFGFVPMSLGIEFGFGFVPMSLGIEFGFGFGSMSLGLGLAYNRRFSTRISKKHPNVWTFIKLIQSENVRLEHIIAQLSGGASSSKQSKNTTGFQKRFETLKKRFNDNEINAKQLLKGLALLLGSHKKRK</sequence>
<reference evidence="2" key="1">
    <citation type="submission" date="2021-02" db="EMBL/GenBank/DDBJ databases">
        <authorList>
            <person name="Nowell W R."/>
        </authorList>
    </citation>
    <scope>NUCLEOTIDE SEQUENCE</scope>
</reference>
<evidence type="ECO:0000256" key="1">
    <source>
        <dbReference type="SAM" id="Phobius"/>
    </source>
</evidence>
<keyword evidence="1" id="KW-1133">Transmembrane helix</keyword>
<name>A0A820HIY7_9BILA</name>
<accession>A0A820HIY7</accession>
<evidence type="ECO:0000313" key="3">
    <source>
        <dbReference type="Proteomes" id="UP000663842"/>
    </source>
</evidence>
<dbReference type="EMBL" id="CAJOBF010010744">
    <property type="protein sequence ID" value="CAF4295835.1"/>
    <property type="molecule type" value="Genomic_DNA"/>
</dbReference>